<accession>G0RXW0</accession>
<organism evidence="2">
    <name type="scientific">Chaetomium thermophilum (strain DSM 1495 / CBS 144.50 / IMI 039719)</name>
    <name type="common">Thermochaetoides thermophila</name>
    <dbReference type="NCBI Taxonomy" id="759272"/>
    <lineage>
        <taxon>Eukaryota</taxon>
        <taxon>Fungi</taxon>
        <taxon>Dikarya</taxon>
        <taxon>Ascomycota</taxon>
        <taxon>Pezizomycotina</taxon>
        <taxon>Sordariomycetes</taxon>
        <taxon>Sordariomycetidae</taxon>
        <taxon>Sordariales</taxon>
        <taxon>Chaetomiaceae</taxon>
        <taxon>Thermochaetoides</taxon>
    </lineage>
</organism>
<evidence type="ECO:0000313" key="2">
    <source>
        <dbReference type="Proteomes" id="UP000008066"/>
    </source>
</evidence>
<dbReference type="OrthoDB" id="5366485at2759"/>
<dbReference type="Gene3D" id="3.40.1460.10">
    <property type="entry name" value="Nuclease A inhibitor-like"/>
    <property type="match status" value="1"/>
</dbReference>
<dbReference type="RefSeq" id="XP_006690988.1">
    <property type="nucleotide sequence ID" value="XM_006690925.1"/>
</dbReference>
<dbReference type="EMBL" id="GL988032">
    <property type="protein sequence ID" value="EGS23746.1"/>
    <property type="molecule type" value="Genomic_DNA"/>
</dbReference>
<proteinExistence type="predicted"/>
<dbReference type="Proteomes" id="UP000008066">
    <property type="component" value="Unassembled WGS sequence"/>
</dbReference>
<dbReference type="Pfam" id="PF23151">
    <property type="entry name" value="NuiA_2"/>
    <property type="match status" value="1"/>
</dbReference>
<dbReference type="InterPro" id="IPR056539">
    <property type="entry name" value="NuiA-like"/>
</dbReference>
<dbReference type="HOGENOM" id="CLU_092474_1_0_1"/>
<name>G0RXW0_CHATD</name>
<dbReference type="GeneID" id="18254486"/>
<keyword evidence="2" id="KW-1185">Reference proteome</keyword>
<reference evidence="1 2" key="1">
    <citation type="journal article" date="2011" name="Cell">
        <title>Insight into structure and assembly of the nuclear pore complex by utilizing the genome of a eukaryotic thermophile.</title>
        <authorList>
            <person name="Amlacher S."/>
            <person name="Sarges P."/>
            <person name="Flemming D."/>
            <person name="van Noort V."/>
            <person name="Kunze R."/>
            <person name="Devos D.P."/>
            <person name="Arumugam M."/>
            <person name="Bork P."/>
            <person name="Hurt E."/>
        </authorList>
    </citation>
    <scope>NUCLEOTIDE SEQUENCE [LARGE SCALE GENOMIC DNA]</scope>
    <source>
        <strain evidence="2">DSM 1495 / CBS 144.50 / IMI 039719</strain>
    </source>
</reference>
<dbReference type="AlphaFoldDB" id="G0RXW0"/>
<protein>
    <submittedName>
        <fullName evidence="1">Uncharacterized protein</fullName>
    </submittedName>
</protein>
<dbReference type="KEGG" id="cthr:CTHT_0004480"/>
<dbReference type="OMA" id="NGSIFRV"/>
<gene>
    <name evidence="1" type="ORF">CTHT_0004480</name>
</gene>
<dbReference type="eggNOG" id="ENOG502SBFH">
    <property type="taxonomic scope" value="Eukaryota"/>
</dbReference>
<dbReference type="PANTHER" id="PTHR42093:SF1">
    <property type="match status" value="1"/>
</dbReference>
<dbReference type="PANTHER" id="PTHR42093">
    <property type="match status" value="1"/>
</dbReference>
<sequence>MAASLRSCLQRSVEASPRGVFTDTLNGSIFRVNTVSRLQNLQSPATFGLVLSSSTSFPSSARTTSTQRRGFSSLTPLTITTSITQTQLNSSRAQFTTSTKMASDEDYLAFLNKANEPLAAKPPQKTDATREEVFHATQEGVEVPECLVSACQQAEEKGLCYVSETDEPFELVGLALEGEEEVLPDEETFARLIGHPAPTEAEIQILDPVEWDSTGQYTEIVDAVREAGEGSDVRVYRVVKDHVRVYYWVVTVAKGKRLVGVKALSVES</sequence>
<evidence type="ECO:0000313" key="1">
    <source>
        <dbReference type="EMBL" id="EGS23746.1"/>
    </source>
</evidence>